<dbReference type="RefSeq" id="WP_135190148.1">
    <property type="nucleotide sequence ID" value="NZ_SPUM01000083.1"/>
</dbReference>
<dbReference type="PANTHER" id="PTHR34220">
    <property type="entry name" value="SENSOR HISTIDINE KINASE YPDA"/>
    <property type="match status" value="1"/>
</dbReference>
<keyword evidence="4" id="KW-0418">Kinase</keyword>
<dbReference type="InterPro" id="IPR050640">
    <property type="entry name" value="Bact_2-comp_sensor_kinase"/>
</dbReference>
<dbReference type="SUPFAM" id="SSF55874">
    <property type="entry name" value="ATPase domain of HSP90 chaperone/DNA topoisomerase II/histidine kinase"/>
    <property type="match status" value="1"/>
</dbReference>
<dbReference type="Proteomes" id="UP000297258">
    <property type="component" value="Unassembled WGS sequence"/>
</dbReference>
<dbReference type="GO" id="GO:0000155">
    <property type="term" value="F:phosphorelay sensor kinase activity"/>
    <property type="evidence" value="ECO:0007669"/>
    <property type="project" value="InterPro"/>
</dbReference>
<keyword evidence="4" id="KW-0808">Transferase</keyword>
<evidence type="ECO:0000259" key="3">
    <source>
        <dbReference type="Pfam" id="PF06580"/>
    </source>
</evidence>
<dbReference type="OrthoDB" id="2514702at2"/>
<evidence type="ECO:0000256" key="1">
    <source>
        <dbReference type="SAM" id="Coils"/>
    </source>
</evidence>
<keyword evidence="5" id="KW-1185">Reference proteome</keyword>
<feature type="transmembrane region" description="Helical" evidence="2">
    <location>
        <begin position="7"/>
        <end position="26"/>
    </location>
</feature>
<dbReference type="Gene3D" id="3.30.565.10">
    <property type="entry name" value="Histidine kinase-like ATPase, C-terminal domain"/>
    <property type="match status" value="1"/>
</dbReference>
<feature type="transmembrane region" description="Helical" evidence="2">
    <location>
        <begin position="38"/>
        <end position="57"/>
    </location>
</feature>
<comment type="caution">
    <text evidence="4">The sequence shown here is derived from an EMBL/GenBank/DDBJ whole genome shotgun (WGS) entry which is preliminary data.</text>
</comment>
<reference evidence="4 5" key="1">
    <citation type="submission" date="2019-03" db="EMBL/GenBank/DDBJ databases">
        <title>Draft genome of Massilia hortus sp. nov., a novel bacterial species of the Oxalobacteraceae family.</title>
        <authorList>
            <person name="Peta V."/>
            <person name="Raths R."/>
            <person name="Bucking H."/>
        </authorList>
    </citation>
    <scope>NUCLEOTIDE SEQUENCE [LARGE SCALE GENOMIC DNA]</scope>
    <source>
        <strain evidence="4 5">ONC3</strain>
    </source>
</reference>
<feature type="transmembrane region" description="Helical" evidence="2">
    <location>
        <begin position="116"/>
        <end position="141"/>
    </location>
</feature>
<name>A0A4Y9SYE7_9BURK</name>
<dbReference type="InterPro" id="IPR036890">
    <property type="entry name" value="HATPase_C_sf"/>
</dbReference>
<proteinExistence type="predicted"/>
<feature type="domain" description="Signal transduction histidine kinase internal region" evidence="3">
    <location>
        <begin position="161"/>
        <end position="239"/>
    </location>
</feature>
<dbReference type="AlphaFoldDB" id="A0A4Y9SYE7"/>
<keyword evidence="2" id="KW-0472">Membrane</keyword>
<keyword evidence="2" id="KW-1133">Transmembrane helix</keyword>
<dbReference type="EMBL" id="SPUM01000083">
    <property type="protein sequence ID" value="TFW31674.1"/>
    <property type="molecule type" value="Genomic_DNA"/>
</dbReference>
<feature type="coiled-coil region" evidence="1">
    <location>
        <begin position="144"/>
        <end position="171"/>
    </location>
</feature>
<protein>
    <submittedName>
        <fullName evidence="4">Sensor histidine kinase</fullName>
    </submittedName>
</protein>
<keyword evidence="2" id="KW-0812">Transmembrane</keyword>
<evidence type="ECO:0000256" key="2">
    <source>
        <dbReference type="SAM" id="Phobius"/>
    </source>
</evidence>
<feature type="transmembrane region" description="Helical" evidence="2">
    <location>
        <begin position="78"/>
        <end position="96"/>
    </location>
</feature>
<sequence length="350" mass="39232">MDPNRSKLVISLAWILFWALMILVAVEDYQRHGGQALWHPILWEGSSALVSTLLLLAQSRFTRDEHLIATPVRWFAMRSLWLPVWWICFTPLAYGLRNGVYALAGETYMHDPWPRAFFYESLKISVFIGLFTVIHFGILSYRELLGARLRAEQANAQLRQAQLQRLAQQMQPHFLFNALNTVSSLMHSDVDKADATLVALGDVLRTTLAAGDAHEAPLDNELRLARGYGDVMEARFAGRVAIGWRIDEDAMKATLPVMSLQPLIENVFKHTVERTSEPTRIEVSAAREAGTLVVKVEDDQGTLAPGEMQGIGLKNLRERIKALYGERASLTLHQLSPAGVCSEMRIPCAS</sequence>
<organism evidence="4 5">
    <name type="scientific">Massilia horti</name>
    <dbReference type="NCBI Taxonomy" id="2562153"/>
    <lineage>
        <taxon>Bacteria</taxon>
        <taxon>Pseudomonadati</taxon>
        <taxon>Pseudomonadota</taxon>
        <taxon>Betaproteobacteria</taxon>
        <taxon>Burkholderiales</taxon>
        <taxon>Oxalobacteraceae</taxon>
        <taxon>Telluria group</taxon>
        <taxon>Massilia</taxon>
    </lineage>
</organism>
<accession>A0A4Y9SYE7</accession>
<evidence type="ECO:0000313" key="4">
    <source>
        <dbReference type="EMBL" id="TFW31674.1"/>
    </source>
</evidence>
<dbReference type="PANTHER" id="PTHR34220:SF9">
    <property type="entry name" value="SIGNAL TRANSDUCTION HISTIDINE KINASE INTERNAL REGION DOMAIN-CONTAINING PROTEIN"/>
    <property type="match status" value="1"/>
</dbReference>
<gene>
    <name evidence="4" type="ORF">E4O92_12720</name>
</gene>
<dbReference type="Pfam" id="PF06580">
    <property type="entry name" value="His_kinase"/>
    <property type="match status" value="1"/>
</dbReference>
<evidence type="ECO:0000313" key="5">
    <source>
        <dbReference type="Proteomes" id="UP000297258"/>
    </source>
</evidence>
<dbReference type="GO" id="GO:0016020">
    <property type="term" value="C:membrane"/>
    <property type="evidence" value="ECO:0007669"/>
    <property type="project" value="InterPro"/>
</dbReference>
<keyword evidence="1" id="KW-0175">Coiled coil</keyword>
<dbReference type="InterPro" id="IPR010559">
    <property type="entry name" value="Sig_transdc_His_kin_internal"/>
</dbReference>